<keyword evidence="1" id="KW-0723">Serine/threonine-protein kinase</keyword>
<dbReference type="CDD" id="cd13118">
    <property type="entry name" value="POLO_box_1"/>
    <property type="match status" value="1"/>
</dbReference>
<keyword evidence="6" id="KW-0067">ATP-binding</keyword>
<dbReference type="Pfam" id="PF00659">
    <property type="entry name" value="POLO_box"/>
    <property type="match status" value="2"/>
</dbReference>
<proteinExistence type="predicted"/>
<dbReference type="GO" id="GO:0005524">
    <property type="term" value="F:ATP binding"/>
    <property type="evidence" value="ECO:0007669"/>
    <property type="project" value="UniProtKB-KW"/>
</dbReference>
<accession>X6MRY8</accession>
<dbReference type="PROSITE" id="PS50078">
    <property type="entry name" value="POLO_BOX"/>
    <property type="match status" value="2"/>
</dbReference>
<evidence type="ECO:0000313" key="8">
    <source>
        <dbReference type="EMBL" id="ETO16396.1"/>
    </source>
</evidence>
<comment type="caution">
    <text evidence="8">The sequence shown here is derived from an EMBL/GenBank/DDBJ whole genome shotgun (WGS) entry which is preliminary data.</text>
</comment>
<feature type="domain" description="POLO box" evidence="7">
    <location>
        <begin position="122"/>
        <end position="218"/>
    </location>
</feature>
<dbReference type="CDD" id="cd13117">
    <property type="entry name" value="POLO_box_2"/>
    <property type="match status" value="1"/>
</dbReference>
<dbReference type="OrthoDB" id="408964at2759"/>
<evidence type="ECO:0000256" key="1">
    <source>
        <dbReference type="ARBA" id="ARBA00022527"/>
    </source>
</evidence>
<evidence type="ECO:0000256" key="4">
    <source>
        <dbReference type="ARBA" id="ARBA00022741"/>
    </source>
</evidence>
<dbReference type="PANTHER" id="PTHR24345:SF0">
    <property type="entry name" value="CELL CYCLE SERINE_THREONINE-PROTEIN KINASE CDC5_MSD2"/>
    <property type="match status" value="1"/>
</dbReference>
<dbReference type="InterPro" id="IPR033701">
    <property type="entry name" value="POLO_box_1"/>
</dbReference>
<dbReference type="GO" id="GO:0004674">
    <property type="term" value="F:protein serine/threonine kinase activity"/>
    <property type="evidence" value="ECO:0007669"/>
    <property type="project" value="UniProtKB-KW"/>
</dbReference>
<sequence length="330" mass="37734">PQSLLQQQLQQQLQRHLNTRTDSGITHCAMPKQSMLHDFITSKHFGNGNGNGDNDDIQSRANGGHKTMERGYVNEYESKYTQSNTNTIANTIANTNINANANANTNANANINASESETEDTHVLCWTDSHAKKYGVGYLLSNKCVGAYFADSSSMILCPDKTTVFFMESASGTDCHANSRNATERKQIPMQEISVHNCPSYLNKKLTLLLHFRNYLNQKCQDNNDKENQSKKDFVNTQNCFHRDNIVFVRRWMKTKHATVFRFNNKTIHVIFVDDTQLLFLSSSKAIAYTDKNKRKHLMSWNQALNSQSKEFEKRLDYTQKLIQRVSKSQ</sequence>
<dbReference type="AlphaFoldDB" id="X6MRY8"/>
<dbReference type="Gene3D" id="3.30.1120.30">
    <property type="entry name" value="POLO box domain"/>
    <property type="match status" value="2"/>
</dbReference>
<organism evidence="8 9">
    <name type="scientific">Reticulomyxa filosa</name>
    <dbReference type="NCBI Taxonomy" id="46433"/>
    <lineage>
        <taxon>Eukaryota</taxon>
        <taxon>Sar</taxon>
        <taxon>Rhizaria</taxon>
        <taxon>Retaria</taxon>
        <taxon>Foraminifera</taxon>
        <taxon>Monothalamids</taxon>
        <taxon>Reticulomyxidae</taxon>
        <taxon>Reticulomyxa</taxon>
    </lineage>
</organism>
<protein>
    <submittedName>
        <fullName evidence="8">POLO box duplicated region family protein</fullName>
    </submittedName>
</protein>
<evidence type="ECO:0000256" key="3">
    <source>
        <dbReference type="ARBA" id="ARBA00022737"/>
    </source>
</evidence>
<feature type="non-terminal residue" evidence="8">
    <location>
        <position position="1"/>
    </location>
</feature>
<feature type="domain" description="POLO box" evidence="7">
    <location>
        <begin position="248"/>
        <end position="328"/>
    </location>
</feature>
<reference evidence="8 9" key="1">
    <citation type="journal article" date="2013" name="Curr. Biol.">
        <title>The Genome of the Foraminiferan Reticulomyxa filosa.</title>
        <authorList>
            <person name="Glockner G."/>
            <person name="Hulsmann N."/>
            <person name="Schleicher M."/>
            <person name="Noegel A.A."/>
            <person name="Eichinger L."/>
            <person name="Gallinger C."/>
            <person name="Pawlowski J."/>
            <person name="Sierra R."/>
            <person name="Euteneuer U."/>
            <person name="Pillet L."/>
            <person name="Moustafa A."/>
            <person name="Platzer M."/>
            <person name="Groth M."/>
            <person name="Szafranski K."/>
            <person name="Schliwa M."/>
        </authorList>
    </citation>
    <scope>NUCLEOTIDE SEQUENCE [LARGE SCALE GENOMIC DNA]</scope>
</reference>
<keyword evidence="5" id="KW-0418">Kinase</keyword>
<keyword evidence="9" id="KW-1185">Reference proteome</keyword>
<gene>
    <name evidence="8" type="ORF">RFI_20952</name>
</gene>
<evidence type="ECO:0000256" key="6">
    <source>
        <dbReference type="ARBA" id="ARBA00022840"/>
    </source>
</evidence>
<dbReference type="PANTHER" id="PTHR24345">
    <property type="entry name" value="SERINE/THREONINE-PROTEIN KINASE PLK"/>
    <property type="match status" value="1"/>
</dbReference>
<evidence type="ECO:0000256" key="5">
    <source>
        <dbReference type="ARBA" id="ARBA00022777"/>
    </source>
</evidence>
<keyword evidence="2" id="KW-0808">Transferase</keyword>
<keyword evidence="3" id="KW-0677">Repeat</keyword>
<evidence type="ECO:0000256" key="2">
    <source>
        <dbReference type="ARBA" id="ARBA00022679"/>
    </source>
</evidence>
<evidence type="ECO:0000259" key="7">
    <source>
        <dbReference type="PROSITE" id="PS50078"/>
    </source>
</evidence>
<dbReference type="InterPro" id="IPR033695">
    <property type="entry name" value="POLO_box_2"/>
</dbReference>
<dbReference type="Proteomes" id="UP000023152">
    <property type="component" value="Unassembled WGS sequence"/>
</dbReference>
<dbReference type="GO" id="GO:0005634">
    <property type="term" value="C:nucleus"/>
    <property type="evidence" value="ECO:0007669"/>
    <property type="project" value="TreeGrafter"/>
</dbReference>
<name>X6MRY8_RETFI</name>
<dbReference type="InterPro" id="IPR036947">
    <property type="entry name" value="POLO_box_dom_sf"/>
</dbReference>
<dbReference type="InterPro" id="IPR000959">
    <property type="entry name" value="POLO_box_dom"/>
</dbReference>
<keyword evidence="4" id="KW-0547">Nucleotide-binding</keyword>
<dbReference type="EMBL" id="ASPP01018302">
    <property type="protein sequence ID" value="ETO16396.1"/>
    <property type="molecule type" value="Genomic_DNA"/>
</dbReference>
<evidence type="ECO:0000313" key="9">
    <source>
        <dbReference type="Proteomes" id="UP000023152"/>
    </source>
</evidence>
<dbReference type="SUPFAM" id="SSF82615">
    <property type="entry name" value="Polo-box domain"/>
    <property type="match status" value="2"/>
</dbReference>